<sequence>MRVVAVVPAHNEGALIGATVDSLFKQVDEVIVACDNCTDNTKAVALNRGATAFDTVNNTARKAGALNQALSQYVDFSIPNLMVFICDADTQIAEGWVACARPLIASGKYDAVGSVFRADDNRGFLKYCQSLEWERYCKEILYKQKVFVLTGTASLIRGSKLKAIYDEKGYFYNPESITEDFTMTLDLKDVGAKLISPASCRCYTETMPSVRLLYLQRRRWYLGALQQVFSRKPNKTMQPYIFQQIMLSISIAAFLGFLVLQTILFAEFGLFLSPFWAVIGIIFIIERVVSVWHVGWKARIFAFLIIPELLYALILQISYLGALVQFTTGSNGTWNHVN</sequence>
<evidence type="ECO:0000313" key="7">
    <source>
        <dbReference type="EMBL" id="MBJ7632560.1"/>
    </source>
</evidence>
<dbReference type="AlphaFoldDB" id="A0A3R6CFK5"/>
<accession>A0A3R6CFK5</accession>
<dbReference type="Gene3D" id="3.90.550.10">
    <property type="entry name" value="Spore Coat Polysaccharide Biosynthesis Protein SpsA, Chain A"/>
    <property type="match status" value="1"/>
</dbReference>
<evidence type="ECO:0000256" key="1">
    <source>
        <dbReference type="ARBA" id="ARBA00006739"/>
    </source>
</evidence>
<dbReference type="SUPFAM" id="SSF53448">
    <property type="entry name" value="Nucleotide-diphospho-sugar transferases"/>
    <property type="match status" value="1"/>
</dbReference>
<keyword evidence="4" id="KW-0472">Membrane</keyword>
<dbReference type="PANTHER" id="PTHR43630:SF1">
    <property type="entry name" value="POLY-BETA-1,6-N-ACETYL-D-GLUCOSAMINE SYNTHASE"/>
    <property type="match status" value="1"/>
</dbReference>
<evidence type="ECO:0000256" key="4">
    <source>
        <dbReference type="SAM" id="Phobius"/>
    </source>
</evidence>
<reference evidence="8 9" key="3">
    <citation type="journal article" date="2021" name="Int. J. Food Microbiol.">
        <title>Safety demonstration of a microbial species for use in the food chain: Weissella confusa.</title>
        <authorList>
            <person name="Bourdichon F."/>
            <person name="Patrone V."/>
            <person name="Fontana A."/>
            <person name="Milani G."/>
            <person name="Morelli L."/>
        </authorList>
    </citation>
    <scope>NUCLEOTIDE SEQUENCE [LARGE SCALE GENOMIC DNA]</scope>
    <source>
        <strain evidence="7">CCUG 30943</strain>
        <strain evidence="8 9">CCUG 43002</strain>
    </source>
</reference>
<dbReference type="EMBL" id="JAAOCX010000006">
    <property type="protein sequence ID" value="MBJ7632560.1"/>
    <property type="molecule type" value="Genomic_DNA"/>
</dbReference>
<dbReference type="PANTHER" id="PTHR43630">
    <property type="entry name" value="POLY-BETA-1,6-N-ACETYL-D-GLUCOSAMINE SYNTHASE"/>
    <property type="match status" value="1"/>
</dbReference>
<evidence type="ECO:0000313" key="8">
    <source>
        <dbReference type="EMBL" id="MBJ7638463.1"/>
    </source>
</evidence>
<keyword evidence="3" id="KW-0808">Transferase</keyword>
<reference evidence="8" key="1">
    <citation type="submission" date="2020-02" db="EMBL/GenBank/DDBJ databases">
        <authorList>
            <person name="Fontana A."/>
            <person name="Patrone V."/>
            <person name="Morelli L."/>
        </authorList>
    </citation>
    <scope>NUCLEOTIDE SEQUENCE</scope>
    <source>
        <strain evidence="7">CCUG 30943</strain>
        <strain evidence="8">CCUG 43002</strain>
    </source>
</reference>
<name>A0A3R6CFK5_WEICO</name>
<evidence type="ECO:0000256" key="2">
    <source>
        <dbReference type="ARBA" id="ARBA00022676"/>
    </source>
</evidence>
<feature type="transmembrane region" description="Helical" evidence="4">
    <location>
        <begin position="240"/>
        <end position="264"/>
    </location>
</feature>
<feature type="transmembrane region" description="Helical" evidence="4">
    <location>
        <begin position="301"/>
        <end position="324"/>
    </location>
</feature>
<evidence type="ECO:0000313" key="6">
    <source>
        <dbReference type="EMBL" id="MBC6498953.1"/>
    </source>
</evidence>
<dbReference type="Proteomes" id="UP000650485">
    <property type="component" value="Unassembled WGS sequence"/>
</dbReference>
<evidence type="ECO:0000313" key="9">
    <source>
        <dbReference type="Proteomes" id="UP000728106"/>
    </source>
</evidence>
<keyword evidence="4" id="KW-0812">Transmembrane</keyword>
<dbReference type="InterPro" id="IPR001173">
    <property type="entry name" value="Glyco_trans_2-like"/>
</dbReference>
<protein>
    <submittedName>
        <fullName evidence="8">Glycosyltransferase</fullName>
    </submittedName>
</protein>
<reference evidence="6" key="2">
    <citation type="submission" date="2020-08" db="EMBL/GenBank/DDBJ databases">
        <title>Complete genome sequence of Weissella confusa strain FS54 provides insights into metabolic potential.</title>
        <authorList>
            <person name="Fhoula I."/>
            <person name="Najjari A."/>
            <person name="Lekired A."/>
            <person name="Bessrour-Aouam N."/>
            <person name="Jaballah S."/>
            <person name="Klibi N."/>
            <person name="Ouzari H.-I."/>
        </authorList>
    </citation>
    <scope>NUCLEOTIDE SEQUENCE</scope>
    <source>
        <strain evidence="6">FS54</strain>
    </source>
</reference>
<organism evidence="8 9">
    <name type="scientific">Weissella confusa</name>
    <name type="common">Lactobacillus confusus</name>
    <dbReference type="NCBI Taxonomy" id="1583"/>
    <lineage>
        <taxon>Bacteria</taxon>
        <taxon>Bacillati</taxon>
        <taxon>Bacillota</taxon>
        <taxon>Bacilli</taxon>
        <taxon>Lactobacillales</taxon>
        <taxon>Lactobacillaceae</taxon>
        <taxon>Weissella</taxon>
    </lineage>
</organism>
<feature type="transmembrane region" description="Helical" evidence="4">
    <location>
        <begin position="270"/>
        <end position="289"/>
    </location>
</feature>
<proteinExistence type="inferred from homology"/>
<dbReference type="EMBL" id="JAAOCP010000003">
    <property type="protein sequence ID" value="MBJ7638463.1"/>
    <property type="molecule type" value="Genomic_DNA"/>
</dbReference>
<dbReference type="EMBL" id="JACSZT010000007">
    <property type="protein sequence ID" value="MBC6498953.1"/>
    <property type="molecule type" value="Genomic_DNA"/>
</dbReference>
<dbReference type="Proteomes" id="UP000728106">
    <property type="component" value="Unassembled WGS sequence"/>
</dbReference>
<dbReference type="CDD" id="cd06423">
    <property type="entry name" value="CESA_like"/>
    <property type="match status" value="1"/>
</dbReference>
<dbReference type="Proteomes" id="UP000808038">
    <property type="component" value="Unassembled WGS sequence"/>
</dbReference>
<comment type="caution">
    <text evidence="8">The sequence shown here is derived from an EMBL/GenBank/DDBJ whole genome shotgun (WGS) entry which is preliminary data.</text>
</comment>
<dbReference type="InterPro" id="IPR029044">
    <property type="entry name" value="Nucleotide-diphossugar_trans"/>
</dbReference>
<evidence type="ECO:0000256" key="3">
    <source>
        <dbReference type="ARBA" id="ARBA00022679"/>
    </source>
</evidence>
<keyword evidence="4" id="KW-1133">Transmembrane helix</keyword>
<evidence type="ECO:0000259" key="5">
    <source>
        <dbReference type="Pfam" id="PF00535"/>
    </source>
</evidence>
<dbReference type="Pfam" id="PF00535">
    <property type="entry name" value="Glycos_transf_2"/>
    <property type="match status" value="1"/>
</dbReference>
<keyword evidence="2" id="KW-0328">Glycosyltransferase</keyword>
<keyword evidence="9" id="KW-1185">Reference proteome</keyword>
<feature type="domain" description="Glycosyltransferase 2-like" evidence="5">
    <location>
        <begin position="6"/>
        <end position="161"/>
    </location>
</feature>
<comment type="similarity">
    <text evidence="1">Belongs to the glycosyltransferase 2 family.</text>
</comment>
<dbReference type="GO" id="GO:0016757">
    <property type="term" value="F:glycosyltransferase activity"/>
    <property type="evidence" value="ECO:0007669"/>
    <property type="project" value="UniProtKB-KW"/>
</dbReference>
<gene>
    <name evidence="6" type="ORF">H7R52_09740</name>
    <name evidence="8" type="ORF">HAU20_03560</name>
    <name evidence="7" type="ORF">HAU43_05605</name>
</gene>